<dbReference type="GO" id="GO:0005886">
    <property type="term" value="C:plasma membrane"/>
    <property type="evidence" value="ECO:0007669"/>
    <property type="project" value="UniProtKB-SubCell"/>
</dbReference>
<evidence type="ECO:0000256" key="2">
    <source>
        <dbReference type="ARBA" id="ARBA00007935"/>
    </source>
</evidence>
<dbReference type="AlphaFoldDB" id="A0A147KGM8"/>
<feature type="transmembrane region" description="Helical" evidence="8">
    <location>
        <begin position="107"/>
        <end position="127"/>
    </location>
</feature>
<feature type="transmembrane region" description="Helical" evidence="8">
    <location>
        <begin position="251"/>
        <end position="277"/>
    </location>
</feature>
<dbReference type="CDD" id="cd06550">
    <property type="entry name" value="TM_ABC_iron-siderophores_like"/>
    <property type="match status" value="1"/>
</dbReference>
<dbReference type="InterPro" id="IPR037294">
    <property type="entry name" value="ABC_BtuC-like"/>
</dbReference>
<dbReference type="FunFam" id="1.10.3470.10:FF:000001">
    <property type="entry name" value="Vitamin B12 ABC transporter permease BtuC"/>
    <property type="match status" value="1"/>
</dbReference>
<evidence type="ECO:0000256" key="8">
    <source>
        <dbReference type="SAM" id="Phobius"/>
    </source>
</evidence>
<accession>A0A147KGM8</accession>
<dbReference type="PANTHER" id="PTHR30472:SF24">
    <property type="entry name" value="FERRIC ENTEROBACTIN TRANSPORT SYSTEM PERMEASE PROTEIN FEPG"/>
    <property type="match status" value="1"/>
</dbReference>
<keyword evidence="10" id="KW-1185">Reference proteome</keyword>
<keyword evidence="7 8" id="KW-0472">Membrane</keyword>
<dbReference type="RefSeq" id="WP_068753544.1">
    <property type="nucleotide sequence ID" value="NZ_KQ950180.1"/>
</dbReference>
<feature type="transmembrane region" description="Helical" evidence="8">
    <location>
        <begin position="317"/>
        <end position="338"/>
    </location>
</feature>
<dbReference type="EMBL" id="LGEM01000092">
    <property type="protein sequence ID" value="KUP96339.1"/>
    <property type="molecule type" value="Genomic_DNA"/>
</dbReference>
<dbReference type="Gene3D" id="1.10.3470.10">
    <property type="entry name" value="ABC transporter involved in vitamin B12 uptake, BtuC"/>
    <property type="match status" value="1"/>
</dbReference>
<feature type="transmembrane region" description="Helical" evidence="8">
    <location>
        <begin position="21"/>
        <end position="44"/>
    </location>
</feature>
<comment type="subcellular location">
    <subcellularLocation>
        <location evidence="1">Cell membrane</location>
        <topology evidence="1">Multi-pass membrane protein</topology>
    </subcellularLocation>
</comment>
<evidence type="ECO:0000256" key="6">
    <source>
        <dbReference type="ARBA" id="ARBA00022989"/>
    </source>
</evidence>
<name>A0A147KGM8_THECS</name>
<dbReference type="PATRIC" id="fig|665004.4.peg.847"/>
<reference evidence="10" key="1">
    <citation type="journal article" date="2017" name="Acta Aliment.">
        <title>Plant polysaccharide degrading enzyme system of Thermpbifida cellulosilytica TB100 revealed by de novo genome project data.</title>
        <authorList>
            <person name="Toth A."/>
            <person name="Baka E."/>
            <person name="Luzics S."/>
            <person name="Bata-Vidacs I."/>
            <person name="Nagy I."/>
            <person name="Balint B."/>
            <person name="Herceg R."/>
            <person name="Olasz F."/>
            <person name="Wilk T."/>
            <person name="Nagy T."/>
            <person name="Kriszt B."/>
            <person name="Nagy I."/>
            <person name="Kukolya J."/>
        </authorList>
    </citation>
    <scope>NUCLEOTIDE SEQUENCE [LARGE SCALE GENOMIC DNA]</scope>
    <source>
        <strain evidence="10">TB100</strain>
    </source>
</reference>
<keyword evidence="6 8" id="KW-1133">Transmembrane helix</keyword>
<dbReference type="Pfam" id="PF01032">
    <property type="entry name" value="FecCD"/>
    <property type="match status" value="1"/>
</dbReference>
<feature type="transmembrane region" description="Helical" evidence="8">
    <location>
        <begin position="207"/>
        <end position="230"/>
    </location>
</feature>
<feature type="transmembrane region" description="Helical" evidence="8">
    <location>
        <begin position="77"/>
        <end position="95"/>
    </location>
</feature>
<protein>
    <submittedName>
        <fullName evidence="9">Membrane protein</fullName>
    </submittedName>
</protein>
<evidence type="ECO:0000313" key="10">
    <source>
        <dbReference type="Proteomes" id="UP000074382"/>
    </source>
</evidence>
<dbReference type="OrthoDB" id="4455417at2"/>
<sequence length="346" mass="35485">MTAVPLRSVRLGPVSFRLRPRVLAVCLALSAVVVAALVVCLTVGDYSITLENVLAALAGRGKRLDRFFVREVRLPRALTAVLVGAALGTAGAVFQSLSRNPLGSPDIIGFTSGASTGAVLTILVFGGGMLSTALGAMLGGVGTAALVYLLALRQGVQGYRLVLVGIGVSALLGSVTQYLITRAELTDALSAQVWLIGTLNSREWSHVASVGVGSAVLIPVLLLLGGRLRLMEMGEDTARALGVSAQRTQALALVAASTLTGVAIAVSGPIAFVALAAPQLARRLTRADGTTLTASALMGAALLLCSDLAALRLLAPVQLPVGVVTTVVGGTYLVWLLYAEWRSGRA</sequence>
<evidence type="ECO:0000256" key="3">
    <source>
        <dbReference type="ARBA" id="ARBA00022448"/>
    </source>
</evidence>
<organism evidence="9 10">
    <name type="scientific">Thermobifida cellulosilytica TB100</name>
    <dbReference type="NCBI Taxonomy" id="665004"/>
    <lineage>
        <taxon>Bacteria</taxon>
        <taxon>Bacillati</taxon>
        <taxon>Actinomycetota</taxon>
        <taxon>Actinomycetes</taxon>
        <taxon>Streptosporangiales</taxon>
        <taxon>Nocardiopsidaceae</taxon>
        <taxon>Thermobifida</taxon>
    </lineage>
</organism>
<dbReference type="SUPFAM" id="SSF81345">
    <property type="entry name" value="ABC transporter involved in vitamin B12 uptake, BtuC"/>
    <property type="match status" value="1"/>
</dbReference>
<keyword evidence="4" id="KW-1003">Cell membrane</keyword>
<dbReference type="GO" id="GO:0022857">
    <property type="term" value="F:transmembrane transporter activity"/>
    <property type="evidence" value="ECO:0007669"/>
    <property type="project" value="InterPro"/>
</dbReference>
<keyword evidence="3" id="KW-0813">Transport</keyword>
<dbReference type="STRING" id="665004.AC529_12480"/>
<evidence type="ECO:0000256" key="5">
    <source>
        <dbReference type="ARBA" id="ARBA00022692"/>
    </source>
</evidence>
<feature type="transmembrane region" description="Helical" evidence="8">
    <location>
        <begin position="159"/>
        <end position="180"/>
    </location>
</feature>
<dbReference type="InterPro" id="IPR000522">
    <property type="entry name" value="ABC_transptr_permease_BtuC"/>
</dbReference>
<evidence type="ECO:0000256" key="7">
    <source>
        <dbReference type="ARBA" id="ARBA00023136"/>
    </source>
</evidence>
<keyword evidence="5 8" id="KW-0812">Transmembrane</keyword>
<proteinExistence type="inferred from homology"/>
<evidence type="ECO:0000256" key="1">
    <source>
        <dbReference type="ARBA" id="ARBA00004651"/>
    </source>
</evidence>
<gene>
    <name evidence="9" type="ORF">AC529_12480</name>
</gene>
<comment type="caution">
    <text evidence="9">The sequence shown here is derived from an EMBL/GenBank/DDBJ whole genome shotgun (WGS) entry which is preliminary data.</text>
</comment>
<comment type="similarity">
    <text evidence="2">Belongs to the binding-protein-dependent transport system permease family. FecCD subfamily.</text>
</comment>
<feature type="transmembrane region" description="Helical" evidence="8">
    <location>
        <begin position="133"/>
        <end position="152"/>
    </location>
</feature>
<dbReference type="Proteomes" id="UP000074382">
    <property type="component" value="Unassembled WGS sequence"/>
</dbReference>
<dbReference type="PANTHER" id="PTHR30472">
    <property type="entry name" value="FERRIC ENTEROBACTIN TRANSPORT SYSTEM PERMEASE PROTEIN"/>
    <property type="match status" value="1"/>
</dbReference>
<dbReference type="GO" id="GO:0033214">
    <property type="term" value="P:siderophore-iron import into cell"/>
    <property type="evidence" value="ECO:0007669"/>
    <property type="project" value="TreeGrafter"/>
</dbReference>
<evidence type="ECO:0000256" key="4">
    <source>
        <dbReference type="ARBA" id="ARBA00022475"/>
    </source>
</evidence>
<evidence type="ECO:0000313" key="9">
    <source>
        <dbReference type="EMBL" id="KUP96339.1"/>
    </source>
</evidence>